<organism evidence="1 2">
    <name type="scientific">Trametes pubescens</name>
    <name type="common">White-rot fungus</name>
    <dbReference type="NCBI Taxonomy" id="154538"/>
    <lineage>
        <taxon>Eukaryota</taxon>
        <taxon>Fungi</taxon>
        <taxon>Dikarya</taxon>
        <taxon>Basidiomycota</taxon>
        <taxon>Agaricomycotina</taxon>
        <taxon>Agaricomycetes</taxon>
        <taxon>Polyporales</taxon>
        <taxon>Polyporaceae</taxon>
        <taxon>Trametes</taxon>
    </lineage>
</organism>
<protein>
    <submittedName>
        <fullName evidence="1">Uncharacterized protein</fullName>
    </submittedName>
</protein>
<evidence type="ECO:0000313" key="1">
    <source>
        <dbReference type="EMBL" id="OJT05818.1"/>
    </source>
</evidence>
<reference evidence="1 2" key="1">
    <citation type="submission" date="2016-10" db="EMBL/GenBank/DDBJ databases">
        <title>Genome sequence of the basidiomycete white-rot fungus Trametes pubescens.</title>
        <authorList>
            <person name="Makela M.R."/>
            <person name="Granchi Z."/>
            <person name="Peng M."/>
            <person name="De Vries R.P."/>
            <person name="Grigoriev I."/>
            <person name="Riley R."/>
            <person name="Hilden K."/>
        </authorList>
    </citation>
    <scope>NUCLEOTIDE SEQUENCE [LARGE SCALE GENOMIC DNA]</scope>
    <source>
        <strain evidence="1 2">FBCC735</strain>
    </source>
</reference>
<gene>
    <name evidence="1" type="ORF">TRAPUB_3335</name>
</gene>
<dbReference type="AlphaFoldDB" id="A0A1M2VE52"/>
<sequence>MQGVRRPPRRPDVDWYAPTRCDRIMSPAANTHGCRKMCVFGAQLKRRALQPCGMVVVRTQSGR</sequence>
<dbReference type="Proteomes" id="UP000184267">
    <property type="component" value="Unassembled WGS sequence"/>
</dbReference>
<accession>A0A1M2VE52</accession>
<evidence type="ECO:0000313" key="2">
    <source>
        <dbReference type="Proteomes" id="UP000184267"/>
    </source>
</evidence>
<comment type="caution">
    <text evidence="1">The sequence shown here is derived from an EMBL/GenBank/DDBJ whole genome shotgun (WGS) entry which is preliminary data.</text>
</comment>
<proteinExistence type="predicted"/>
<dbReference type="EMBL" id="MNAD01001377">
    <property type="protein sequence ID" value="OJT05818.1"/>
    <property type="molecule type" value="Genomic_DNA"/>
</dbReference>
<keyword evidence="2" id="KW-1185">Reference proteome</keyword>
<name>A0A1M2VE52_TRAPU</name>